<dbReference type="Proteomes" id="UP000306912">
    <property type="component" value="Unassembled WGS sequence"/>
</dbReference>
<organism evidence="1 2">
    <name type="scientific">Culicoidibacter larvae</name>
    <dbReference type="NCBI Taxonomy" id="2579976"/>
    <lineage>
        <taxon>Bacteria</taxon>
        <taxon>Bacillati</taxon>
        <taxon>Bacillota</taxon>
        <taxon>Culicoidibacteria</taxon>
        <taxon>Culicoidibacterales</taxon>
        <taxon>Culicoidibacteraceae</taxon>
        <taxon>Culicoidibacter</taxon>
    </lineage>
</organism>
<dbReference type="OrthoDB" id="9808543at2"/>
<proteinExistence type="predicted"/>
<dbReference type="InterPro" id="IPR029058">
    <property type="entry name" value="AB_hydrolase_fold"/>
</dbReference>
<evidence type="ECO:0000313" key="2">
    <source>
        <dbReference type="Proteomes" id="UP000306912"/>
    </source>
</evidence>
<reference evidence="1 2" key="1">
    <citation type="submission" date="2019-05" db="EMBL/GenBank/DDBJ databases">
        <title>Culicoidintestinum kansasii gen. nov., sp. nov. from the gastrointestinal tract of the biting midge, Culicoides sonorensis.</title>
        <authorList>
            <person name="Neupane S."/>
            <person name="Ghosh A."/>
            <person name="Gunther S."/>
            <person name="Martin K."/>
            <person name="Zurek L."/>
        </authorList>
    </citation>
    <scope>NUCLEOTIDE SEQUENCE [LARGE SCALE GENOMIC DNA]</scope>
    <source>
        <strain evidence="1 2">CS-1</strain>
    </source>
</reference>
<keyword evidence="2" id="KW-1185">Reference proteome</keyword>
<comment type="caution">
    <text evidence="1">The sequence shown here is derived from an EMBL/GenBank/DDBJ whole genome shotgun (WGS) entry which is preliminary data.</text>
</comment>
<name>A0A5R8QGY3_9FIRM</name>
<gene>
    <name evidence="1" type="ORF">FEZ08_03660</name>
</gene>
<protein>
    <recommendedName>
        <fullName evidence="3">Fungal lipase-like domain-containing protein</fullName>
    </recommendedName>
</protein>
<dbReference type="SUPFAM" id="SSF53474">
    <property type="entry name" value="alpha/beta-Hydrolases"/>
    <property type="match status" value="1"/>
</dbReference>
<dbReference type="InParanoid" id="A0A5R8QGY3"/>
<accession>A0A5R8QGY3</accession>
<dbReference type="EMBL" id="VBWP01000002">
    <property type="protein sequence ID" value="TLG76723.1"/>
    <property type="molecule type" value="Genomic_DNA"/>
</dbReference>
<dbReference type="Gene3D" id="3.40.50.1820">
    <property type="entry name" value="alpha/beta hydrolase"/>
    <property type="match status" value="1"/>
</dbReference>
<evidence type="ECO:0000313" key="1">
    <source>
        <dbReference type="EMBL" id="TLG76723.1"/>
    </source>
</evidence>
<dbReference type="AlphaFoldDB" id="A0A5R8QGY3"/>
<dbReference type="RefSeq" id="WP_138190360.1">
    <property type="nucleotide sequence ID" value="NZ_VBWP01000002.1"/>
</dbReference>
<sequence length="373" mass="42069">MVSERHFWAVALCAYQRKYDGVADKDLTWQQRLYQKAWDDANDFLVQEGWQVDEQLSSSLKTGLAYVTYVDADKQHIIIGYRGSVNAIDWFQNIFGDTGMSALQGMTIESRQSLIDRVLPAGREVGFQEPFPAASEHAAIVRAQYPHATLGVCGHSRGGAQAVYVAMDLGVRAVVFNPAPLPKSIDFGAKLDHQQAISCFYVADDITHQVMVPEQKFPFIDSYIVYGKQLFSALYNPPSTDAAASVNLLLDNHSMKMFVFDQAGQVITPDRATTIQLEKIADLVALKNNIQDLESQFIKSSSRIKAYAATKLKTVEDLKIKYLSQLHDKIKVEVETFVDEQIAELRKYQLNSQLFEHIFLQLDRLYTAITREL</sequence>
<evidence type="ECO:0008006" key="3">
    <source>
        <dbReference type="Google" id="ProtNLM"/>
    </source>
</evidence>